<dbReference type="InterPro" id="IPR016032">
    <property type="entry name" value="Sig_transdc_resp-reg_C-effctor"/>
</dbReference>
<reference evidence="3 4" key="1">
    <citation type="submission" date="2016-10" db="EMBL/GenBank/DDBJ databases">
        <authorList>
            <person name="Varghese N."/>
            <person name="Submissions S."/>
        </authorList>
    </citation>
    <scope>NUCLEOTIDE SEQUENCE [LARGE SCALE GENOMIC DNA]</scope>
    <source>
        <strain evidence="2 3">NFIX06</strain>
        <strain evidence="1 4">NFIX08</strain>
    </source>
</reference>
<dbReference type="InterPro" id="IPR036388">
    <property type="entry name" value="WH-like_DNA-bd_sf"/>
</dbReference>
<dbReference type="SUPFAM" id="SSF46894">
    <property type="entry name" value="C-terminal effector domain of the bipartite response regulators"/>
    <property type="match status" value="1"/>
</dbReference>
<keyword evidence="3" id="KW-1185">Reference proteome</keyword>
<evidence type="ECO:0000313" key="2">
    <source>
        <dbReference type="EMBL" id="SFT38166.1"/>
    </source>
</evidence>
<dbReference type="RefSeq" id="WP_072438201.1">
    <property type="nucleotide sequence ID" value="NZ_CABVLS010000011.1"/>
</dbReference>
<evidence type="ECO:0000313" key="1">
    <source>
        <dbReference type="EMBL" id="SFQ96727.1"/>
    </source>
</evidence>
<accession>A0AAX2ELK6</accession>
<dbReference type="GO" id="GO:0006355">
    <property type="term" value="P:regulation of DNA-templated transcription"/>
    <property type="evidence" value="ECO:0007669"/>
    <property type="project" value="InterPro"/>
</dbReference>
<organism evidence="1 4">
    <name type="scientific">Kosakonia radicincitans</name>
    <dbReference type="NCBI Taxonomy" id="283686"/>
    <lineage>
        <taxon>Bacteria</taxon>
        <taxon>Pseudomonadati</taxon>
        <taxon>Pseudomonadota</taxon>
        <taxon>Gammaproteobacteria</taxon>
        <taxon>Enterobacterales</taxon>
        <taxon>Enterobacteriaceae</taxon>
        <taxon>Kosakonia</taxon>
    </lineage>
</organism>
<evidence type="ECO:0000313" key="3">
    <source>
        <dbReference type="Proteomes" id="UP000198760"/>
    </source>
</evidence>
<dbReference type="Proteomes" id="UP000198760">
    <property type="component" value="Unassembled WGS sequence"/>
</dbReference>
<proteinExistence type="predicted"/>
<dbReference type="EMBL" id="FPAV01000001">
    <property type="protein sequence ID" value="SFT38166.1"/>
    <property type="molecule type" value="Genomic_DNA"/>
</dbReference>
<sequence length="190" mass="22229">MNYEPRGNFEYIVRINNTYLAEGIKQIIQKMYNLGELSSSILVFDCHNYYSINFDQVGDTICVMLCEKNYQKFLPDINKIYRCEANITAKGFKNLVKHISNGKGPSSTLKTDCCINEREMAVIHSYMEGYSEATVSDWLGVNIKTIYLARRRLFSKLECNSLLEFRIMCRTQLFTEWYSRQKEAFNTVDH</sequence>
<protein>
    <submittedName>
        <fullName evidence="1">Regulatory protein, luxR family</fullName>
    </submittedName>
</protein>
<name>A0AAX2ELK6_9ENTR</name>
<comment type="caution">
    <text evidence="1">The sequence shown here is derived from an EMBL/GenBank/DDBJ whole genome shotgun (WGS) entry which is preliminary data.</text>
</comment>
<dbReference type="GO" id="GO:0003677">
    <property type="term" value="F:DNA binding"/>
    <property type="evidence" value="ECO:0007669"/>
    <property type="project" value="InterPro"/>
</dbReference>
<dbReference type="Gene3D" id="1.10.10.10">
    <property type="entry name" value="Winged helix-like DNA-binding domain superfamily/Winged helix DNA-binding domain"/>
    <property type="match status" value="1"/>
</dbReference>
<gene>
    <name evidence="2" type="ORF">SAMN03159428_00288</name>
    <name evidence="1" type="ORF">SAMN03159514_00289</name>
</gene>
<evidence type="ECO:0000313" key="4">
    <source>
        <dbReference type="Proteomes" id="UP000199173"/>
    </source>
</evidence>
<dbReference type="AlphaFoldDB" id="A0AAX2ELK6"/>
<dbReference type="Proteomes" id="UP000199173">
    <property type="component" value="Unassembled WGS sequence"/>
</dbReference>
<dbReference type="GeneID" id="66393876"/>
<dbReference type="EMBL" id="FOYJ01000001">
    <property type="protein sequence ID" value="SFQ96727.1"/>
    <property type="molecule type" value="Genomic_DNA"/>
</dbReference>